<evidence type="ECO:0000313" key="1">
    <source>
        <dbReference type="EMBL" id="KIL68661.1"/>
    </source>
</evidence>
<dbReference type="EMBL" id="KN818228">
    <property type="protein sequence ID" value="KIL68661.1"/>
    <property type="molecule type" value="Genomic_DNA"/>
</dbReference>
<evidence type="ECO:0008006" key="3">
    <source>
        <dbReference type="Google" id="ProtNLM"/>
    </source>
</evidence>
<sequence>MGAGQSKAELNEKVFPNETSISVSPDVVNQLSDRLHSFDVAPERQSSLDAHIRSRIQAELQYLRQEEAHVRQEIEAALEKENLDRETTIADNVDDKNSEVSTKSSATILEDLEQMQSKLSGFNARKQLQQFSQVEKANEAILSCYKSNRITPLDCWQQVKSFKNAVASVEQEYLKAV</sequence>
<reference evidence="1 2" key="1">
    <citation type="submission" date="2014-04" db="EMBL/GenBank/DDBJ databases">
        <title>Evolutionary Origins and Diversification of the Mycorrhizal Mutualists.</title>
        <authorList>
            <consortium name="DOE Joint Genome Institute"/>
            <consortium name="Mycorrhizal Genomics Consortium"/>
            <person name="Kohler A."/>
            <person name="Kuo A."/>
            <person name="Nagy L.G."/>
            <person name="Floudas D."/>
            <person name="Copeland A."/>
            <person name="Barry K.W."/>
            <person name="Cichocki N."/>
            <person name="Veneault-Fourrey C."/>
            <person name="LaButti K."/>
            <person name="Lindquist E.A."/>
            <person name="Lipzen A."/>
            <person name="Lundell T."/>
            <person name="Morin E."/>
            <person name="Murat C."/>
            <person name="Riley R."/>
            <person name="Ohm R."/>
            <person name="Sun H."/>
            <person name="Tunlid A."/>
            <person name="Henrissat B."/>
            <person name="Grigoriev I.V."/>
            <person name="Hibbett D.S."/>
            <person name="Martin F."/>
        </authorList>
    </citation>
    <scope>NUCLEOTIDE SEQUENCE [LARGE SCALE GENOMIC DNA]</scope>
    <source>
        <strain evidence="1 2">Koide BX008</strain>
    </source>
</reference>
<accession>A0A0C2XGU7</accession>
<proteinExistence type="predicted"/>
<dbReference type="InterPro" id="IPR012471">
    <property type="entry name" value="DUF1690"/>
</dbReference>
<dbReference type="AlphaFoldDB" id="A0A0C2XGU7"/>
<organism evidence="1 2">
    <name type="scientific">Amanita muscaria (strain Koide BX008)</name>
    <dbReference type="NCBI Taxonomy" id="946122"/>
    <lineage>
        <taxon>Eukaryota</taxon>
        <taxon>Fungi</taxon>
        <taxon>Dikarya</taxon>
        <taxon>Basidiomycota</taxon>
        <taxon>Agaricomycotina</taxon>
        <taxon>Agaricomycetes</taxon>
        <taxon>Agaricomycetidae</taxon>
        <taxon>Agaricales</taxon>
        <taxon>Pluteineae</taxon>
        <taxon>Amanitaceae</taxon>
        <taxon>Amanita</taxon>
    </lineage>
</organism>
<dbReference type="Pfam" id="PF07956">
    <property type="entry name" value="DUF1690"/>
    <property type="match status" value="1"/>
</dbReference>
<dbReference type="InParanoid" id="A0A0C2XGU7"/>
<protein>
    <recommendedName>
        <fullName evidence="3">DUF1690-domain-containing protein</fullName>
    </recommendedName>
</protein>
<keyword evidence="2" id="KW-1185">Reference proteome</keyword>
<dbReference type="OrthoDB" id="5544375at2759"/>
<gene>
    <name evidence="1" type="ORF">M378DRAFT_158507</name>
</gene>
<evidence type="ECO:0000313" key="2">
    <source>
        <dbReference type="Proteomes" id="UP000054549"/>
    </source>
</evidence>
<dbReference type="Proteomes" id="UP000054549">
    <property type="component" value="Unassembled WGS sequence"/>
</dbReference>
<dbReference type="HOGENOM" id="CLU_093897_1_0_1"/>
<name>A0A0C2XGU7_AMAMK</name>